<dbReference type="InterPro" id="IPR011042">
    <property type="entry name" value="6-blade_b-propeller_TolB-like"/>
</dbReference>
<accession>A0A381T5F4</accession>
<reference evidence="1" key="1">
    <citation type="submission" date="2018-05" db="EMBL/GenBank/DDBJ databases">
        <authorList>
            <person name="Lanie J.A."/>
            <person name="Ng W.-L."/>
            <person name="Kazmierczak K.M."/>
            <person name="Andrzejewski T.M."/>
            <person name="Davidsen T.M."/>
            <person name="Wayne K.J."/>
            <person name="Tettelin H."/>
            <person name="Glass J.I."/>
            <person name="Rusch D."/>
            <person name="Podicherti R."/>
            <person name="Tsui H.-C.T."/>
            <person name="Winkler M.E."/>
        </authorList>
    </citation>
    <scope>NUCLEOTIDE SEQUENCE</scope>
</reference>
<dbReference type="EMBL" id="UINC01003996">
    <property type="protein sequence ID" value="SVA10954.1"/>
    <property type="molecule type" value="Genomic_DNA"/>
</dbReference>
<organism evidence="1">
    <name type="scientific">marine metagenome</name>
    <dbReference type="NCBI Taxonomy" id="408172"/>
    <lineage>
        <taxon>unclassified sequences</taxon>
        <taxon>metagenomes</taxon>
        <taxon>ecological metagenomes</taxon>
    </lineage>
</organism>
<evidence type="ECO:0000313" key="1">
    <source>
        <dbReference type="EMBL" id="SVA10954.1"/>
    </source>
</evidence>
<dbReference type="AlphaFoldDB" id="A0A381T5F4"/>
<dbReference type="PANTHER" id="PTHR24104">
    <property type="entry name" value="E3 UBIQUITIN-PROTEIN LIGASE NHLRC1-RELATED"/>
    <property type="match status" value="1"/>
</dbReference>
<protein>
    <recommendedName>
        <fullName evidence="2">SMP-30/Gluconolactonase/LRE-like region domain-containing protein</fullName>
    </recommendedName>
</protein>
<evidence type="ECO:0008006" key="2">
    <source>
        <dbReference type="Google" id="ProtNLM"/>
    </source>
</evidence>
<proteinExistence type="predicted"/>
<dbReference type="InterPro" id="IPR050952">
    <property type="entry name" value="TRIM-NHL_E3_ligases"/>
</dbReference>
<dbReference type="SUPFAM" id="SSF101898">
    <property type="entry name" value="NHL repeat"/>
    <property type="match status" value="2"/>
</dbReference>
<gene>
    <name evidence="1" type="ORF">METZ01_LOCUS63808</name>
</gene>
<sequence>MFVAGNGNGRVEVFKLNDDGTLAQPTATYILGKPSEYARRSHAGAWSESQTEFPGTLAIDHTNQRLFLVDNATGQSLPGLGSQIMVFDIHPDRIETGEKVLAVLGQPDADSKIIGLAANHVGRRLGLAVDEANQRLFASDGSNNRVLIFDISPNNFKTGMDASVVLGQENFTSREPGLNAYRLSRPGALAYDPTNQRLFVSDNGNRRVMIFDVAPDRLQTFAAATDVMGQPDFDTSEPRTNLTGFATGGLAYDDRTARLFIAEQVSRIEHMRISVYEVELGTSLRAAVPMAILGKPGFDAYDPIVSREQSVWPRLGSASIDSERQLLVATEGYPGGNRAIIWDISRERLRTGMPAVEVVGHLDDEGHTDFERRAANDRVTPRNIYPRDVVLDPIDHRLFAIDQYNNRVLVWQLDRQNRIKDRDAQWVIGQPDLYSGKLYPIGPTTVKIPLAVTYDTEYKRVFVSDGWGNRIMVFDAHPDRLTNGPEAIAVLGQPNFTSIVPAVTVDGLNLDTRVGTGITPTRPRGTGLAYDPINDRLFVSDGGNNRVLIYEVAPDQLETGMPASVVLGQTDFTSNERHSTQAGFYQPAALLYEAKQQRLFVSDGNNNRVLVFDARPDGLVNGAEPSVVIGQPDFASFATGRSQTIIDGPDGLAYDYAKDRLFVSDHGNDRILIFDAHPDRLDNGPLAQHVIGQPDFETRQLGPVRADEIWDPRGLTFDSAHQRLYVSQGFASNIMVHDLARSTYESVVPARGVQAYQSSSASTKLETQRGWVMASGTTSPNSGIAMLTRMTTQFDELSQRESRVLISETGIVAPTLVREATVFVRNEEHRQTMADIVNPNETPITVTLTAYSEAGTVAQITSLELTAQASATWTLDNYADSDGSSSIAFLSDNNFGLVSTTVATNDRNEDIVTSAPMVHGVPSKQDHSLTFPRIQVGNGYQTKIILLNTSDERLTGALNFFALSGEPLTIGGASEFSLDVPPHGVHLWDSTNHATTGEAGFAMFTSYSGTPSGSAIVSFHKGQTLVSEHQILSGSIRESWFPIETYPSIVRHGQTSFTLFATNDNEGAADVRFLVYNEDGQLLKRTYQILPAGRQVAFTHVDLADKGNFRGSVRIISDIPIAMTAEQQTVNLRNETITALLPSMTSAGSPRGTVLFPIYRDGPEQATQLFLLNGAEDNRVEFNFFREDGTELSAILR</sequence>
<name>A0A381T5F4_9ZZZZ</name>
<dbReference type="Gene3D" id="2.120.10.30">
    <property type="entry name" value="TolB, C-terminal domain"/>
    <property type="match status" value="3"/>
</dbReference>